<keyword evidence="2" id="KW-1185">Reference proteome</keyword>
<reference evidence="1" key="1">
    <citation type="submission" date="2009-09" db="EMBL/GenBank/DDBJ databases">
        <authorList>
            <person name="Weinstock G."/>
            <person name="Sodergren E."/>
            <person name="Clifton S."/>
            <person name="Fulton L."/>
            <person name="Fulton B."/>
            <person name="Courtney L."/>
            <person name="Fronick C."/>
            <person name="Harrison M."/>
            <person name="Strong C."/>
            <person name="Farmer C."/>
            <person name="Delahaunty K."/>
            <person name="Markovic C."/>
            <person name="Hall O."/>
            <person name="Minx P."/>
            <person name="Tomlinson C."/>
            <person name="Mitreva M."/>
            <person name="Nelson J."/>
            <person name="Hou S."/>
            <person name="Wollam A."/>
            <person name="Pepin K.H."/>
            <person name="Johnson M."/>
            <person name="Bhonagiri V."/>
            <person name="Nash W.E."/>
            <person name="Warren W."/>
            <person name="Chinwalla A."/>
            <person name="Mardis E.R."/>
            <person name="Wilson R.K."/>
        </authorList>
    </citation>
    <scope>NUCLEOTIDE SEQUENCE [LARGE SCALE GENOMIC DNA]</scope>
    <source>
        <strain evidence="1">DSM 20544</strain>
    </source>
</reference>
<dbReference type="EMBL" id="ABWK02000001">
    <property type="protein sequence ID" value="EEX69975.1"/>
    <property type="molecule type" value="Genomic_DNA"/>
</dbReference>
<accession>C9KJA9</accession>
<gene>
    <name evidence="1" type="ORF">MITSMUL_03106</name>
</gene>
<proteinExistence type="predicted"/>
<evidence type="ECO:0000313" key="2">
    <source>
        <dbReference type="Proteomes" id="UP000003671"/>
    </source>
</evidence>
<dbReference type="STRING" id="500635.MITSMUL_03106"/>
<protein>
    <submittedName>
        <fullName evidence="1">Uncharacterized protein</fullName>
    </submittedName>
</protein>
<sequence length="97" mass="10902">MTIVRLLVDYGDSGFLYCMTIATKDKDMLFQCMKGYSHDVRYLDTKKRAGKNDKGNRRLPDGSIIIGATAFGDKVSANTAFNKSENRMNLIRQAVMV</sequence>
<organism evidence="1 2">
    <name type="scientific">Mitsuokella multacida DSM 20544</name>
    <dbReference type="NCBI Taxonomy" id="500635"/>
    <lineage>
        <taxon>Bacteria</taxon>
        <taxon>Bacillati</taxon>
        <taxon>Bacillota</taxon>
        <taxon>Negativicutes</taxon>
        <taxon>Selenomonadales</taxon>
        <taxon>Selenomonadaceae</taxon>
        <taxon>Mitsuokella</taxon>
    </lineage>
</organism>
<name>C9KJA9_9FIRM</name>
<dbReference type="HOGENOM" id="CLU_2343584_0_0_9"/>
<evidence type="ECO:0000313" key="1">
    <source>
        <dbReference type="EMBL" id="EEX69975.1"/>
    </source>
</evidence>
<comment type="caution">
    <text evidence="1">The sequence shown here is derived from an EMBL/GenBank/DDBJ whole genome shotgun (WGS) entry which is preliminary data.</text>
</comment>
<dbReference type="Proteomes" id="UP000003671">
    <property type="component" value="Unassembled WGS sequence"/>
</dbReference>
<dbReference type="AlphaFoldDB" id="C9KJA9"/>